<reference evidence="2" key="1">
    <citation type="submission" date="2020-01" db="EMBL/GenBank/DDBJ databases">
        <title>Caldichromatium gen. nov., sp. nov., a thermophilic purple sulfur bacterium member of the family Chromatiaceae isolated from Nakabusa hot spring, Japan.</title>
        <authorList>
            <person name="Saini M.K."/>
            <person name="Hanada S."/>
            <person name="Tank M."/>
        </authorList>
    </citation>
    <scope>NUCLEOTIDE SEQUENCE [LARGE SCALE GENOMIC DNA]</scope>
    <source>
        <strain evidence="2">No.7</strain>
    </source>
</reference>
<protein>
    <submittedName>
        <fullName evidence="1">Type II toxin-antitoxin system RelE/ParE family toxin</fullName>
    </submittedName>
</protein>
<proteinExistence type="predicted"/>
<keyword evidence="2" id="KW-1185">Reference proteome</keyword>
<dbReference type="KEGG" id="cjap:GWK36_11655"/>
<dbReference type="InterPro" id="IPR009387">
    <property type="entry name" value="HigB-2"/>
</dbReference>
<dbReference type="EMBL" id="CP048029">
    <property type="protein sequence ID" value="QIK38531.1"/>
    <property type="molecule type" value="Genomic_DNA"/>
</dbReference>
<dbReference type="PIRSF" id="PIRSF018634">
    <property type="entry name" value="UCP018634"/>
    <property type="match status" value="1"/>
</dbReference>
<dbReference type="RefSeq" id="WP_166271307.1">
    <property type="nucleotide sequence ID" value="NZ_CP048029.1"/>
</dbReference>
<evidence type="ECO:0000313" key="1">
    <source>
        <dbReference type="EMBL" id="QIK38531.1"/>
    </source>
</evidence>
<dbReference type="Pfam" id="PF06296">
    <property type="entry name" value="RelE"/>
    <property type="match status" value="1"/>
</dbReference>
<gene>
    <name evidence="1" type="ORF">GWK36_11655</name>
</gene>
<name>A0A6G7VET0_9GAMM</name>
<evidence type="ECO:0000313" key="2">
    <source>
        <dbReference type="Proteomes" id="UP000502699"/>
    </source>
</evidence>
<sequence>MRRVFRTRTFTRWMAKAGLTDEALCKAVAEMGQGLIDADLGGHVVKKRVALPGQGKRGAARTIVATKLAERWFFLYGFGKNERANIDQDELKVLREMAKELLAFDDRQLATALMAGEIVEVCHGNDEAQESNSG</sequence>
<dbReference type="AlphaFoldDB" id="A0A6G7VET0"/>
<accession>A0A6G7VET0</accession>
<dbReference type="Proteomes" id="UP000502699">
    <property type="component" value="Chromosome"/>
</dbReference>
<organism evidence="1 2">
    <name type="scientific">Caldichromatium japonicum</name>
    <dbReference type="NCBI Taxonomy" id="2699430"/>
    <lineage>
        <taxon>Bacteria</taxon>
        <taxon>Pseudomonadati</taxon>
        <taxon>Pseudomonadota</taxon>
        <taxon>Gammaproteobacteria</taxon>
        <taxon>Chromatiales</taxon>
        <taxon>Chromatiaceae</taxon>
        <taxon>Caldichromatium</taxon>
    </lineage>
</organism>